<evidence type="ECO:0000259" key="2">
    <source>
        <dbReference type="PROSITE" id="PS51698"/>
    </source>
</evidence>
<dbReference type="Proteomes" id="UP000054558">
    <property type="component" value="Unassembled WGS sequence"/>
</dbReference>
<accession>A0A1Y1IE86</accession>
<dbReference type="InterPro" id="IPR003613">
    <property type="entry name" value="Ubox_domain"/>
</dbReference>
<dbReference type="AlphaFoldDB" id="A0A1Y1IE86"/>
<dbReference type="InterPro" id="IPR052085">
    <property type="entry name" value="WD-SAM-U-box"/>
</dbReference>
<dbReference type="OrthoDB" id="2016400at2759"/>
<organism evidence="3 4">
    <name type="scientific">Klebsormidium nitens</name>
    <name type="common">Green alga</name>
    <name type="synonym">Ulothrix nitens</name>
    <dbReference type="NCBI Taxonomy" id="105231"/>
    <lineage>
        <taxon>Eukaryota</taxon>
        <taxon>Viridiplantae</taxon>
        <taxon>Streptophyta</taxon>
        <taxon>Klebsormidiophyceae</taxon>
        <taxon>Klebsormidiales</taxon>
        <taxon>Klebsormidiaceae</taxon>
        <taxon>Klebsormidium</taxon>
    </lineage>
</organism>
<sequence length="169" mass="19291">MDRGYSLWVMDPGFAKFGLVCKKVMSGGVQSICASCDHPLAAHKVEKPSDLLSGSYFMEYKERELQLKEREMQLKEREVQLKERAADLENRAAKRHKLSHPDAFVCPITKALMSDPVMLVETGKTFERAAIEEWLATHDTCPIERSKKLQKKDVLPVESLSRAIKEWRG</sequence>
<protein>
    <submittedName>
        <fullName evidence="3">U box domain containing protein</fullName>
    </submittedName>
</protein>
<dbReference type="SMART" id="SM00504">
    <property type="entry name" value="Ubox"/>
    <property type="match status" value="1"/>
</dbReference>
<evidence type="ECO:0000313" key="3">
    <source>
        <dbReference type="EMBL" id="GAQ87719.1"/>
    </source>
</evidence>
<evidence type="ECO:0000256" key="1">
    <source>
        <dbReference type="SAM" id="Coils"/>
    </source>
</evidence>
<dbReference type="InterPro" id="IPR045210">
    <property type="entry name" value="RING-Ubox_PUB"/>
</dbReference>
<dbReference type="CDD" id="cd16664">
    <property type="entry name" value="RING-Ubox_PUB"/>
    <property type="match status" value="1"/>
</dbReference>
<dbReference type="UniPathway" id="UPA00143"/>
<reference evidence="3 4" key="1">
    <citation type="journal article" date="2014" name="Nat. Commun.">
        <title>Klebsormidium flaccidum genome reveals primary factors for plant terrestrial adaptation.</title>
        <authorList>
            <person name="Hori K."/>
            <person name="Maruyama F."/>
            <person name="Fujisawa T."/>
            <person name="Togashi T."/>
            <person name="Yamamoto N."/>
            <person name="Seo M."/>
            <person name="Sato S."/>
            <person name="Yamada T."/>
            <person name="Mori H."/>
            <person name="Tajima N."/>
            <person name="Moriyama T."/>
            <person name="Ikeuchi M."/>
            <person name="Watanabe M."/>
            <person name="Wada H."/>
            <person name="Kobayashi K."/>
            <person name="Saito M."/>
            <person name="Masuda T."/>
            <person name="Sasaki-Sekimoto Y."/>
            <person name="Mashiguchi K."/>
            <person name="Awai K."/>
            <person name="Shimojima M."/>
            <person name="Masuda S."/>
            <person name="Iwai M."/>
            <person name="Nobusawa T."/>
            <person name="Narise T."/>
            <person name="Kondo S."/>
            <person name="Saito H."/>
            <person name="Sato R."/>
            <person name="Murakawa M."/>
            <person name="Ihara Y."/>
            <person name="Oshima-Yamada Y."/>
            <person name="Ohtaka K."/>
            <person name="Satoh M."/>
            <person name="Sonobe K."/>
            <person name="Ishii M."/>
            <person name="Ohtani R."/>
            <person name="Kanamori-Sato M."/>
            <person name="Honoki R."/>
            <person name="Miyazaki D."/>
            <person name="Mochizuki H."/>
            <person name="Umetsu J."/>
            <person name="Higashi K."/>
            <person name="Shibata D."/>
            <person name="Kamiya Y."/>
            <person name="Sato N."/>
            <person name="Nakamura Y."/>
            <person name="Tabata S."/>
            <person name="Ida S."/>
            <person name="Kurokawa K."/>
            <person name="Ohta H."/>
        </authorList>
    </citation>
    <scope>NUCLEOTIDE SEQUENCE [LARGE SCALE GENOMIC DNA]</scope>
    <source>
        <strain evidence="3 4">NIES-2285</strain>
    </source>
</reference>
<feature type="coiled-coil region" evidence="1">
    <location>
        <begin position="58"/>
        <end position="91"/>
    </location>
</feature>
<dbReference type="PANTHER" id="PTHR46573">
    <property type="entry name" value="WD REPEAT, SAM AND U-BOX DOMAIN-CONTAINING PROTEIN 1"/>
    <property type="match status" value="1"/>
</dbReference>
<dbReference type="GO" id="GO:0004842">
    <property type="term" value="F:ubiquitin-protein transferase activity"/>
    <property type="evidence" value="ECO:0007669"/>
    <property type="project" value="InterPro"/>
</dbReference>
<dbReference type="SUPFAM" id="SSF57850">
    <property type="entry name" value="RING/U-box"/>
    <property type="match status" value="1"/>
</dbReference>
<dbReference type="Pfam" id="PF04564">
    <property type="entry name" value="U-box"/>
    <property type="match status" value="1"/>
</dbReference>
<dbReference type="PANTHER" id="PTHR46573:SF1">
    <property type="entry name" value="WD REPEAT, SAM AND U-BOX DOMAIN-CONTAINING PROTEIN 1"/>
    <property type="match status" value="1"/>
</dbReference>
<keyword evidence="1" id="KW-0175">Coiled coil</keyword>
<dbReference type="PROSITE" id="PS51698">
    <property type="entry name" value="U_BOX"/>
    <property type="match status" value="1"/>
</dbReference>
<feature type="domain" description="U-box" evidence="2">
    <location>
        <begin position="99"/>
        <end position="169"/>
    </location>
</feature>
<keyword evidence="4" id="KW-1185">Reference proteome</keyword>
<dbReference type="EMBL" id="DF237321">
    <property type="protein sequence ID" value="GAQ87719.1"/>
    <property type="molecule type" value="Genomic_DNA"/>
</dbReference>
<dbReference type="GO" id="GO:0016567">
    <property type="term" value="P:protein ubiquitination"/>
    <property type="evidence" value="ECO:0007669"/>
    <property type="project" value="UniProtKB-UniPathway"/>
</dbReference>
<dbReference type="Gene3D" id="3.30.40.10">
    <property type="entry name" value="Zinc/RING finger domain, C3HC4 (zinc finger)"/>
    <property type="match status" value="1"/>
</dbReference>
<proteinExistence type="predicted"/>
<name>A0A1Y1IE86_KLENI</name>
<evidence type="ECO:0000313" key="4">
    <source>
        <dbReference type="Proteomes" id="UP000054558"/>
    </source>
</evidence>
<gene>
    <name evidence="3" type="ORF">KFL_003720100</name>
</gene>
<dbReference type="InterPro" id="IPR013083">
    <property type="entry name" value="Znf_RING/FYVE/PHD"/>
</dbReference>